<evidence type="ECO:0000313" key="2">
    <source>
        <dbReference type="EMBL" id="MFF1278983.1"/>
    </source>
</evidence>
<dbReference type="EMBL" id="JBHVZQ010000081">
    <property type="protein sequence ID" value="MFF1278983.1"/>
    <property type="molecule type" value="Genomic_DNA"/>
</dbReference>
<dbReference type="Proteomes" id="UP001601627">
    <property type="component" value="Unassembled WGS sequence"/>
</dbReference>
<dbReference type="RefSeq" id="WP_388241918.1">
    <property type="nucleotide sequence ID" value="NZ_JBHVZQ010000081.1"/>
</dbReference>
<feature type="region of interest" description="Disordered" evidence="1">
    <location>
        <begin position="54"/>
        <end position="92"/>
    </location>
</feature>
<feature type="compositionally biased region" description="Low complexity" evidence="1">
    <location>
        <begin position="70"/>
        <end position="92"/>
    </location>
</feature>
<evidence type="ECO:0000256" key="1">
    <source>
        <dbReference type="SAM" id="MobiDB-lite"/>
    </source>
</evidence>
<proteinExistence type="predicted"/>
<keyword evidence="3" id="KW-1185">Reference proteome</keyword>
<accession>A0ABW6QJS4</accession>
<name>A0ABW6QJS4_9ACTN</name>
<comment type="caution">
    <text evidence="2">The sequence shown here is derived from an EMBL/GenBank/DDBJ whole genome shotgun (WGS) entry which is preliminary data.</text>
</comment>
<evidence type="ECO:0000313" key="3">
    <source>
        <dbReference type="Proteomes" id="UP001601627"/>
    </source>
</evidence>
<sequence length="130" mass="14122">MAPFELAELLLGASQADLETLDVAKPAFRLGFGDSGDQVVADLGKRCPLGRVRSEERASDTSVLVDTGESEGTPLEGPPLGEEPQARRFSPARMRARRLLDTASGELMRLIVQAFATGAYVRAAHWIERR</sequence>
<gene>
    <name evidence="2" type="ORF">ACFVZC_37405</name>
</gene>
<organism evidence="2 3">
    <name type="scientific">Streptomyces marokkonensis</name>
    <dbReference type="NCBI Taxonomy" id="324855"/>
    <lineage>
        <taxon>Bacteria</taxon>
        <taxon>Bacillati</taxon>
        <taxon>Actinomycetota</taxon>
        <taxon>Actinomycetes</taxon>
        <taxon>Kitasatosporales</taxon>
        <taxon>Streptomycetaceae</taxon>
        <taxon>Streptomyces</taxon>
    </lineage>
</organism>
<protein>
    <submittedName>
        <fullName evidence="2">Uncharacterized protein</fullName>
    </submittedName>
</protein>
<reference evidence="2 3" key="1">
    <citation type="submission" date="2024-09" db="EMBL/GenBank/DDBJ databases">
        <title>The Natural Products Discovery Center: Release of the First 8490 Sequenced Strains for Exploring Actinobacteria Biosynthetic Diversity.</title>
        <authorList>
            <person name="Kalkreuter E."/>
            <person name="Kautsar S.A."/>
            <person name="Yang D."/>
            <person name="Bader C.D."/>
            <person name="Teijaro C.N."/>
            <person name="Fluegel L."/>
            <person name="Davis C.M."/>
            <person name="Simpson J.R."/>
            <person name="Lauterbach L."/>
            <person name="Steele A.D."/>
            <person name="Gui C."/>
            <person name="Meng S."/>
            <person name="Li G."/>
            <person name="Viehrig K."/>
            <person name="Ye F."/>
            <person name="Su P."/>
            <person name="Kiefer A.F."/>
            <person name="Nichols A."/>
            <person name="Cepeda A.J."/>
            <person name="Yan W."/>
            <person name="Fan B."/>
            <person name="Jiang Y."/>
            <person name="Adhikari A."/>
            <person name="Zheng C.-J."/>
            <person name="Schuster L."/>
            <person name="Cowan T.M."/>
            <person name="Smanski M.J."/>
            <person name="Chevrette M.G."/>
            <person name="De Carvalho L.P.S."/>
            <person name="Shen B."/>
        </authorList>
    </citation>
    <scope>NUCLEOTIDE SEQUENCE [LARGE SCALE GENOMIC DNA]</scope>
    <source>
        <strain evidence="2 3">NPDC058328</strain>
    </source>
</reference>